<protein>
    <submittedName>
        <fullName evidence="1">Uncharacterized protein</fullName>
    </submittedName>
</protein>
<dbReference type="EMBL" id="JBGFUD010008174">
    <property type="protein sequence ID" value="MFH4981932.1"/>
    <property type="molecule type" value="Genomic_DNA"/>
</dbReference>
<accession>A0ABD6EZ01</accession>
<evidence type="ECO:0000313" key="1">
    <source>
        <dbReference type="EMBL" id="MFH4981932.1"/>
    </source>
</evidence>
<gene>
    <name evidence="1" type="ORF">AB6A40_008641</name>
</gene>
<reference evidence="1 2" key="1">
    <citation type="submission" date="2024-08" db="EMBL/GenBank/DDBJ databases">
        <title>Gnathostoma spinigerum genome.</title>
        <authorList>
            <person name="Gonzalez-Bertolin B."/>
            <person name="Monzon S."/>
            <person name="Zaballos A."/>
            <person name="Jimenez P."/>
            <person name="Dekumyoy P."/>
            <person name="Varona S."/>
            <person name="Cuesta I."/>
            <person name="Sumanam S."/>
            <person name="Adisakwattana P."/>
            <person name="Gasser R.B."/>
            <person name="Hernandez-Gonzalez A."/>
            <person name="Young N.D."/>
            <person name="Perteguer M.J."/>
        </authorList>
    </citation>
    <scope>NUCLEOTIDE SEQUENCE [LARGE SCALE GENOMIC DNA]</scope>
    <source>
        <strain evidence="1">AL3</strain>
        <tissue evidence="1">Liver</tissue>
    </source>
</reference>
<sequence length="235" mass="25889">MIGESAESDKFFELIGRTFNLSESLNNKLTSRRKMKQLVDLISLGKLEEAFYLVKELFSSKSAACGQLELMSAALNVGDTTLLKNVFSLIQNKRGKNDALLDFGLVLLENGKFEQASRVFSADELHITDAKLSLFVSREADTKRLDVLAMLFSNLNKEGKASVNGLNSLLRQLLSLIDSKSTANQTTSFDLLSIIQESIKESGFPVEKSLQLRLAKLFPRKADSGSSSTSVSHKS</sequence>
<comment type="caution">
    <text evidence="1">The sequence shown here is derived from an EMBL/GenBank/DDBJ whole genome shotgun (WGS) entry which is preliminary data.</text>
</comment>
<name>A0ABD6EZ01_9BILA</name>
<dbReference type="AlphaFoldDB" id="A0ABD6EZ01"/>
<dbReference type="Proteomes" id="UP001608902">
    <property type="component" value="Unassembled WGS sequence"/>
</dbReference>
<evidence type="ECO:0000313" key="2">
    <source>
        <dbReference type="Proteomes" id="UP001608902"/>
    </source>
</evidence>
<organism evidence="1 2">
    <name type="scientific">Gnathostoma spinigerum</name>
    <dbReference type="NCBI Taxonomy" id="75299"/>
    <lineage>
        <taxon>Eukaryota</taxon>
        <taxon>Metazoa</taxon>
        <taxon>Ecdysozoa</taxon>
        <taxon>Nematoda</taxon>
        <taxon>Chromadorea</taxon>
        <taxon>Rhabditida</taxon>
        <taxon>Spirurina</taxon>
        <taxon>Gnathostomatomorpha</taxon>
        <taxon>Gnathostomatoidea</taxon>
        <taxon>Gnathostomatidae</taxon>
        <taxon>Gnathostoma</taxon>
    </lineage>
</organism>
<keyword evidence="2" id="KW-1185">Reference proteome</keyword>
<proteinExistence type="predicted"/>